<evidence type="ECO:0000259" key="13">
    <source>
        <dbReference type="PROSITE" id="PS50902"/>
    </source>
</evidence>
<evidence type="ECO:0000256" key="8">
    <source>
        <dbReference type="ARBA" id="ARBA00022857"/>
    </source>
</evidence>
<dbReference type="InterPro" id="IPR001433">
    <property type="entry name" value="OxRdtase_FAD/NAD-bd"/>
</dbReference>
<sequence length="1053" mass="117471">MSISSPIRSIPQPPTRPIVGNVPDIGMETPVQNLMKLAQHYGPIFRVSFPNRTVLVVSSAELVAEISDQQRFDKLLHGPLIQIRDFAGDGLFTAYTEEANWSKAHRLLMPAFGPASMRNYFDDMLDIADQLFTKWERQGPETDFDVADNMTRLTLDTIALCGFGYRFNSFYQREMHPFVEAMVRALAEAGARARRLSIQTKLMRSTQRQYAADMQYMHGITDELIAKRRSLPSNEVPNDLLGLMLNAKDSITGEGLDDANIRNQLVTFLIAGHETTSGLLSFATYFLLQQPEILQRAQAIVDQVLGDRLPRYEDLAKLGYLDQILRETLRLWPTAPVFGVYAKHDTSIGGFPVKQGEKFLALLPTLHRDPKVWHNPNQFDPDRFAPEVREQIPEHAWKPFGNGQRACIGRSFAMQEATLVLAMMLQRFELSQPKPYHLHVKETLTLKPEGLTVRARVHKIIVRSNKPTQPDLAIQSSPNQAQHNTPLLVLYGSNSGSSEAFARRIARDGEARGYQTTVAALNDYVNKLPTTGAVSIVAASYNGQPADNALAFCQWLARVAPNSLKGVRYSVFGCGNRDWQSTYQAVPSQINQHLQAAGAERLLERGAADARSDFFGDFERWYASFWQTHNQTFAIASAEISSKPLYEVELLPLSSAQLAQQTGFGFASVLENRELVDLNSPLGRSKRHIEVSLPSELQYQAGDYLAILPQNHPSLIERACKHFGLKPEQTVILRANRGAANLPIDRPISLGELLSSHVELATPATQRDLELLAQKNICPPHQIHLATLAADHEGYANEILQKRRSLLDLLEQYPSSVLDFGEFLELLPAMRVRQYSISSSPLVNPNQASLTVAVVDAPAWSGKGQFYGTGSSYLARLQVGDHIAVSLRQPHIPFRPPSDNSTPLLMICAGTGLAPFRGFIQERIARQAQGEALGPNTLFFGCDHPEVDLLYHEQIQAWQQAGVLEFFPAFYRQPVDEVSFVQHRIWQERQYVWSLIEQGAVIAVCGDGRYMAPAVRETLAQIYAEATGSEQAAGLAWLAELEQVGRYVADVFG</sequence>
<comment type="cofactor">
    <cofactor evidence="12">
        <name>heme</name>
        <dbReference type="ChEBI" id="CHEBI:30413"/>
    </cofactor>
</comment>
<dbReference type="InterPro" id="IPR008254">
    <property type="entry name" value="Flavodoxin/NO_synth"/>
</dbReference>
<dbReference type="Gene3D" id="2.40.30.10">
    <property type="entry name" value="Translation factors"/>
    <property type="match status" value="2"/>
</dbReference>
<comment type="catalytic activity">
    <reaction evidence="12">
        <text>2 oxidized [cytochrome P450] + NADPH = 2 reduced [cytochrome P450] + NADP(+) + H(+)</text>
        <dbReference type="Rhea" id="RHEA:24040"/>
        <dbReference type="Rhea" id="RHEA-COMP:14627"/>
        <dbReference type="Rhea" id="RHEA-COMP:14628"/>
        <dbReference type="ChEBI" id="CHEBI:15378"/>
        <dbReference type="ChEBI" id="CHEBI:55376"/>
        <dbReference type="ChEBI" id="CHEBI:57783"/>
        <dbReference type="ChEBI" id="CHEBI:58349"/>
        <dbReference type="ChEBI" id="CHEBI:60344"/>
        <dbReference type="EC" id="1.6.2.4"/>
    </reaction>
</comment>
<dbReference type="Gene3D" id="3.40.50.360">
    <property type="match status" value="1"/>
</dbReference>
<dbReference type="InterPro" id="IPR001128">
    <property type="entry name" value="Cyt_P450"/>
</dbReference>
<evidence type="ECO:0000256" key="6">
    <source>
        <dbReference type="ARBA" id="ARBA00022723"/>
    </source>
</evidence>
<dbReference type="InterPro" id="IPR017927">
    <property type="entry name" value="FAD-bd_FR_type"/>
</dbReference>
<keyword evidence="9 12" id="KW-0560">Oxidoreductase</keyword>
<dbReference type="SUPFAM" id="SSF48264">
    <property type="entry name" value="Cytochrome P450"/>
    <property type="match status" value="1"/>
</dbReference>
<evidence type="ECO:0000256" key="2">
    <source>
        <dbReference type="ARBA" id="ARBA00022448"/>
    </source>
</evidence>
<dbReference type="InterPro" id="IPR003097">
    <property type="entry name" value="CysJ-like_FAD-binding"/>
</dbReference>
<dbReference type="EC" id="1.6.2.4" evidence="12"/>
<evidence type="ECO:0000256" key="10">
    <source>
        <dbReference type="ARBA" id="ARBA00023004"/>
    </source>
</evidence>
<gene>
    <name evidence="15" type="primary">cypB</name>
    <name evidence="15" type="ORF">Hgul01_03994</name>
</gene>
<dbReference type="SUPFAM" id="SSF52218">
    <property type="entry name" value="Flavoproteins"/>
    <property type="match status" value="1"/>
</dbReference>
<dbReference type="PROSITE" id="PS50902">
    <property type="entry name" value="FLAVODOXIN_LIKE"/>
    <property type="match status" value="1"/>
</dbReference>
<feature type="domain" description="FAD-binding FR-type" evidence="14">
    <location>
        <begin position="662"/>
        <end position="897"/>
    </location>
</feature>
<keyword evidence="4 12" id="KW-0285">Flavoprotein</keyword>
<dbReference type="InterPro" id="IPR017938">
    <property type="entry name" value="Riboflavin_synthase-like_b-brl"/>
</dbReference>
<evidence type="ECO:0000313" key="16">
    <source>
        <dbReference type="Proteomes" id="UP001428290"/>
    </source>
</evidence>
<dbReference type="Proteomes" id="UP001428290">
    <property type="component" value="Unassembled WGS sequence"/>
</dbReference>
<name>A0ABP9X442_9CHLR</name>
<evidence type="ECO:0000256" key="11">
    <source>
        <dbReference type="ARBA" id="ARBA00023033"/>
    </source>
</evidence>
<protein>
    <recommendedName>
        <fullName evidence="12">Bifunctional cytochrome P450/NADPH--P450 reductase</fullName>
    </recommendedName>
    <domain>
        <recommendedName>
            <fullName evidence="12">Cytochrome P450</fullName>
            <ecNumber evidence="12">1.14.14.1</ecNumber>
        </recommendedName>
    </domain>
    <domain>
        <recommendedName>
            <fullName evidence="12">NADPH--cytochrome P450 reductase</fullName>
            <ecNumber evidence="12">1.6.2.4</ecNumber>
        </recommendedName>
    </domain>
</protein>
<dbReference type="PROSITE" id="PS00086">
    <property type="entry name" value="CYTOCHROME_P450"/>
    <property type="match status" value="1"/>
</dbReference>
<dbReference type="InterPro" id="IPR017972">
    <property type="entry name" value="Cyt_P450_CS"/>
</dbReference>
<dbReference type="Gene3D" id="1.20.990.10">
    <property type="entry name" value="NADPH-cytochrome p450 Reductase, Chain A, domain 3"/>
    <property type="match status" value="1"/>
</dbReference>
<feature type="domain" description="Flavodoxin-like" evidence="13">
    <location>
        <begin position="487"/>
        <end position="626"/>
    </location>
</feature>
<dbReference type="Gene3D" id="3.40.50.80">
    <property type="entry name" value="Nucleotide-binding domain of ferredoxin-NADP reductase (FNR) module"/>
    <property type="match status" value="1"/>
</dbReference>
<dbReference type="InterPro" id="IPR039261">
    <property type="entry name" value="FNR_nucleotide-bd"/>
</dbReference>
<keyword evidence="6 12" id="KW-0479">Metal-binding</keyword>
<dbReference type="SUPFAM" id="SSF52343">
    <property type="entry name" value="Ferredoxin reductase-like, C-terminal NADP-linked domain"/>
    <property type="match status" value="1"/>
</dbReference>
<dbReference type="EC" id="1.14.14.1" evidence="12"/>
<dbReference type="PANTHER" id="PTHR19384">
    <property type="entry name" value="NITRIC OXIDE SYNTHASE-RELATED"/>
    <property type="match status" value="1"/>
</dbReference>
<keyword evidence="5 12" id="KW-0288">FMN</keyword>
<evidence type="ECO:0000313" key="15">
    <source>
        <dbReference type="EMBL" id="GAA5530176.1"/>
    </source>
</evidence>
<keyword evidence="7 12" id="KW-0274">FAD</keyword>
<dbReference type="CDD" id="cd06206">
    <property type="entry name" value="bifunctional_CYPOR"/>
    <property type="match status" value="1"/>
</dbReference>
<reference evidence="15 16" key="1">
    <citation type="submission" date="2024-02" db="EMBL/GenBank/DDBJ databases">
        <title>Herpetosiphon gulosus NBRC 112829.</title>
        <authorList>
            <person name="Ichikawa N."/>
            <person name="Katano-Makiyama Y."/>
            <person name="Hidaka K."/>
        </authorList>
    </citation>
    <scope>NUCLEOTIDE SEQUENCE [LARGE SCALE GENOMIC DNA]</scope>
    <source>
        <strain evidence="15 16">NBRC 112829</strain>
    </source>
</reference>
<dbReference type="InterPro" id="IPR036396">
    <property type="entry name" value="Cyt_P450_sf"/>
</dbReference>
<proteinExistence type="inferred from homology"/>
<evidence type="ECO:0000256" key="4">
    <source>
        <dbReference type="ARBA" id="ARBA00022630"/>
    </source>
</evidence>
<evidence type="ECO:0000256" key="1">
    <source>
        <dbReference type="ARBA" id="ARBA00010018"/>
    </source>
</evidence>
<comment type="catalytic activity">
    <reaction evidence="12">
        <text>an organic molecule + reduced [NADPH--hemoprotein reductase] + O2 = an alcohol + oxidized [NADPH--hemoprotein reductase] + H2O + H(+)</text>
        <dbReference type="Rhea" id="RHEA:17149"/>
        <dbReference type="Rhea" id="RHEA-COMP:11964"/>
        <dbReference type="Rhea" id="RHEA-COMP:11965"/>
        <dbReference type="ChEBI" id="CHEBI:15377"/>
        <dbReference type="ChEBI" id="CHEBI:15378"/>
        <dbReference type="ChEBI" id="CHEBI:15379"/>
        <dbReference type="ChEBI" id="CHEBI:30879"/>
        <dbReference type="ChEBI" id="CHEBI:57618"/>
        <dbReference type="ChEBI" id="CHEBI:58210"/>
        <dbReference type="ChEBI" id="CHEBI:142491"/>
        <dbReference type="EC" id="1.14.14.1"/>
    </reaction>
</comment>
<dbReference type="PROSITE" id="PS51384">
    <property type="entry name" value="FAD_FR"/>
    <property type="match status" value="1"/>
</dbReference>
<dbReference type="Pfam" id="PF00067">
    <property type="entry name" value="p450"/>
    <property type="match status" value="1"/>
</dbReference>
<dbReference type="InterPro" id="IPR029039">
    <property type="entry name" value="Flavoprotein-like_sf"/>
</dbReference>
<keyword evidence="12" id="KW-0249">Electron transport</keyword>
<evidence type="ECO:0000256" key="7">
    <source>
        <dbReference type="ARBA" id="ARBA00022827"/>
    </source>
</evidence>
<dbReference type="CDD" id="cd11068">
    <property type="entry name" value="CYP120A1"/>
    <property type="match status" value="1"/>
</dbReference>
<keyword evidence="16" id="KW-1185">Reference proteome</keyword>
<dbReference type="SUPFAM" id="SSF63380">
    <property type="entry name" value="Riboflavin synthase domain-like"/>
    <property type="match status" value="1"/>
</dbReference>
<dbReference type="RefSeq" id="WP_345723771.1">
    <property type="nucleotide sequence ID" value="NZ_BAABRU010000016.1"/>
</dbReference>
<evidence type="ECO:0000256" key="3">
    <source>
        <dbReference type="ARBA" id="ARBA00022617"/>
    </source>
</evidence>
<evidence type="ECO:0000259" key="14">
    <source>
        <dbReference type="PROSITE" id="PS51384"/>
    </source>
</evidence>
<evidence type="ECO:0000256" key="9">
    <source>
        <dbReference type="ARBA" id="ARBA00023002"/>
    </source>
</evidence>
<dbReference type="EMBL" id="BAABRU010000016">
    <property type="protein sequence ID" value="GAA5530176.1"/>
    <property type="molecule type" value="Genomic_DNA"/>
</dbReference>
<dbReference type="InterPro" id="IPR002401">
    <property type="entry name" value="Cyt_P450_E_grp-I"/>
</dbReference>
<dbReference type="Pfam" id="PF00258">
    <property type="entry name" value="Flavodoxin_1"/>
    <property type="match status" value="1"/>
</dbReference>
<dbReference type="Gene3D" id="1.10.630.10">
    <property type="entry name" value="Cytochrome P450"/>
    <property type="match status" value="1"/>
</dbReference>
<dbReference type="PRINTS" id="PR00463">
    <property type="entry name" value="EP450I"/>
</dbReference>
<keyword evidence="11 12" id="KW-0503">Monooxygenase</keyword>
<organism evidence="15 16">
    <name type="scientific">Herpetosiphon gulosus</name>
    <dbReference type="NCBI Taxonomy" id="1973496"/>
    <lineage>
        <taxon>Bacteria</taxon>
        <taxon>Bacillati</taxon>
        <taxon>Chloroflexota</taxon>
        <taxon>Chloroflexia</taxon>
        <taxon>Herpetosiphonales</taxon>
        <taxon>Herpetosiphonaceae</taxon>
        <taxon>Herpetosiphon</taxon>
    </lineage>
</organism>
<dbReference type="PRINTS" id="PR00385">
    <property type="entry name" value="P450"/>
</dbReference>
<dbReference type="InterPro" id="IPR023173">
    <property type="entry name" value="NADPH_Cyt_P450_Rdtase_alpha"/>
</dbReference>
<evidence type="ECO:0000256" key="5">
    <source>
        <dbReference type="ARBA" id="ARBA00022643"/>
    </source>
</evidence>
<comment type="caution">
    <text evidence="15">The sequence shown here is derived from an EMBL/GenBank/DDBJ whole genome shotgun (WGS) entry which is preliminary data.</text>
</comment>
<keyword evidence="10 12" id="KW-0408">Iron</keyword>
<keyword evidence="2 12" id="KW-0813">Transport</keyword>
<dbReference type="Pfam" id="PF00175">
    <property type="entry name" value="NAD_binding_1"/>
    <property type="match status" value="1"/>
</dbReference>
<keyword evidence="3 12" id="KW-0349">Heme</keyword>
<dbReference type="InterPro" id="IPR023206">
    <property type="entry name" value="Bifunctional_P450_P450_red"/>
</dbReference>
<dbReference type="PANTHER" id="PTHR19384:SF17">
    <property type="entry name" value="NADPH--CYTOCHROME P450 REDUCTASE"/>
    <property type="match status" value="1"/>
</dbReference>
<keyword evidence="8 12" id="KW-0521">NADP</keyword>
<comment type="similarity">
    <text evidence="1 12">In the N-terminal section; belongs to the cytochrome P450 family.</text>
</comment>
<evidence type="ECO:0000256" key="12">
    <source>
        <dbReference type="PIRNR" id="PIRNR000209"/>
    </source>
</evidence>
<comment type="cofactor">
    <cofactor evidence="12">
        <name>FAD</name>
        <dbReference type="ChEBI" id="CHEBI:57692"/>
    </cofactor>
    <cofactor evidence="12">
        <name>FMN</name>
        <dbReference type="ChEBI" id="CHEBI:58210"/>
    </cofactor>
</comment>
<dbReference type="PIRSF" id="PIRSF000209">
    <property type="entry name" value="Bifunctional_P450_P450R"/>
    <property type="match status" value="1"/>
</dbReference>
<dbReference type="Pfam" id="PF00667">
    <property type="entry name" value="FAD_binding_1"/>
    <property type="match status" value="1"/>
</dbReference>
<accession>A0ABP9X442</accession>